<dbReference type="Proteomes" id="UP001163046">
    <property type="component" value="Unassembled WGS sequence"/>
</dbReference>
<dbReference type="GO" id="GO:0005829">
    <property type="term" value="C:cytosol"/>
    <property type="evidence" value="ECO:0007669"/>
    <property type="project" value="TreeGrafter"/>
</dbReference>
<comment type="caution">
    <text evidence="1">The sequence shown here is derived from an EMBL/GenBank/DDBJ whole genome shotgun (WGS) entry which is preliminary data.</text>
</comment>
<dbReference type="InterPro" id="IPR005615">
    <property type="entry name" value="Glutathione_synthase"/>
</dbReference>
<evidence type="ECO:0000313" key="1">
    <source>
        <dbReference type="EMBL" id="KAJ7323069.1"/>
    </source>
</evidence>
<dbReference type="AlphaFoldDB" id="A0A9X0CCK8"/>
<dbReference type="EMBL" id="MU827818">
    <property type="protein sequence ID" value="KAJ7323069.1"/>
    <property type="molecule type" value="Genomic_DNA"/>
</dbReference>
<name>A0A9X0CCK8_9CNID</name>
<reference evidence="1" key="1">
    <citation type="submission" date="2023-01" db="EMBL/GenBank/DDBJ databases">
        <title>Genome assembly of the deep-sea coral Lophelia pertusa.</title>
        <authorList>
            <person name="Herrera S."/>
            <person name="Cordes E."/>
        </authorList>
    </citation>
    <scope>NUCLEOTIDE SEQUENCE</scope>
    <source>
        <strain evidence="1">USNM1676648</strain>
        <tissue evidence="1">Polyp</tissue>
    </source>
</reference>
<sequence length="123" mass="13768">MECCLNRVEKCVLKPQREGGGNNIFGEDIRRTLLDNSQNRSQYILMDRIQPEINKNVIVRHDSTSMHPVDVILELGIVGIFVSRGDEVLVNKVGGYLLRTKEAEREEGGISSGTAAYDSPYMV</sequence>
<organism evidence="1 2">
    <name type="scientific">Desmophyllum pertusum</name>
    <dbReference type="NCBI Taxonomy" id="174260"/>
    <lineage>
        <taxon>Eukaryota</taxon>
        <taxon>Metazoa</taxon>
        <taxon>Cnidaria</taxon>
        <taxon>Anthozoa</taxon>
        <taxon>Hexacorallia</taxon>
        <taxon>Scleractinia</taxon>
        <taxon>Caryophylliina</taxon>
        <taxon>Caryophylliidae</taxon>
        <taxon>Desmophyllum</taxon>
    </lineage>
</organism>
<evidence type="ECO:0000313" key="2">
    <source>
        <dbReference type="Proteomes" id="UP001163046"/>
    </source>
</evidence>
<dbReference type="PANTHER" id="PTHR11130">
    <property type="entry name" value="GLUTATHIONE SYNTHETASE"/>
    <property type="match status" value="1"/>
</dbReference>
<gene>
    <name evidence="1" type="ORF">OS493_032639</name>
</gene>
<dbReference type="GO" id="GO:0004363">
    <property type="term" value="F:glutathione synthase activity"/>
    <property type="evidence" value="ECO:0007669"/>
    <property type="project" value="InterPro"/>
</dbReference>
<dbReference type="PANTHER" id="PTHR11130:SF0">
    <property type="entry name" value="GLUTATHIONE SYNTHETASE"/>
    <property type="match status" value="1"/>
</dbReference>
<proteinExistence type="predicted"/>
<dbReference type="GO" id="GO:0043295">
    <property type="term" value="F:glutathione binding"/>
    <property type="evidence" value="ECO:0007669"/>
    <property type="project" value="TreeGrafter"/>
</dbReference>
<dbReference type="OrthoDB" id="2020073at2759"/>
<dbReference type="GO" id="GO:0005524">
    <property type="term" value="F:ATP binding"/>
    <property type="evidence" value="ECO:0007669"/>
    <property type="project" value="InterPro"/>
</dbReference>
<protein>
    <recommendedName>
        <fullName evidence="3">Glutathione synthetase</fullName>
    </recommendedName>
</protein>
<keyword evidence="2" id="KW-1185">Reference proteome</keyword>
<dbReference type="SUPFAM" id="SSF56059">
    <property type="entry name" value="Glutathione synthetase ATP-binding domain-like"/>
    <property type="match status" value="1"/>
</dbReference>
<accession>A0A9X0CCK8</accession>
<dbReference type="Pfam" id="PF03917">
    <property type="entry name" value="GSH_synth_ATP"/>
    <property type="match status" value="1"/>
</dbReference>
<evidence type="ECO:0008006" key="3">
    <source>
        <dbReference type="Google" id="ProtNLM"/>
    </source>
</evidence>
<dbReference type="Gene3D" id="3.30.470.20">
    <property type="entry name" value="ATP-grasp fold, B domain"/>
    <property type="match status" value="1"/>
</dbReference>